<dbReference type="RefSeq" id="WP_072344616.1">
    <property type="nucleotide sequence ID" value="NZ_FPKU01000002.1"/>
</dbReference>
<dbReference type="CDD" id="cd01577">
    <property type="entry name" value="IPMI_Swivel"/>
    <property type="match status" value="1"/>
</dbReference>
<evidence type="ECO:0000259" key="11">
    <source>
        <dbReference type="Pfam" id="PF00694"/>
    </source>
</evidence>
<comment type="pathway">
    <text evidence="3">Amino-acid biosynthesis; L-leucine biosynthesis; L-leucine from 3-methyl-2-oxobutanoate: step 2/4.</text>
</comment>
<name>A0A1K2HYC4_9HYPH</name>
<comment type="subunit">
    <text evidence="5">Heterodimer of LeuC and LeuD.</text>
</comment>
<reference evidence="12 13" key="1">
    <citation type="submission" date="2016-11" db="EMBL/GenBank/DDBJ databases">
        <authorList>
            <person name="Jaros S."/>
            <person name="Januszkiewicz K."/>
            <person name="Wedrychowicz H."/>
        </authorList>
    </citation>
    <scope>NUCLEOTIDE SEQUENCE [LARGE SCALE GENOMIC DNA]</scope>
    <source>
        <strain evidence="12 13">ATCC 23634</strain>
    </source>
</reference>
<keyword evidence="9" id="KW-0456">Lyase</keyword>
<dbReference type="Pfam" id="PF00694">
    <property type="entry name" value="Aconitase_C"/>
    <property type="match status" value="1"/>
</dbReference>
<keyword evidence="8" id="KW-0028">Amino-acid biosynthesis</keyword>
<evidence type="ECO:0000256" key="9">
    <source>
        <dbReference type="ARBA" id="ARBA00023239"/>
    </source>
</evidence>
<dbReference type="GO" id="GO:0009316">
    <property type="term" value="C:3-isopropylmalate dehydratase complex"/>
    <property type="evidence" value="ECO:0007669"/>
    <property type="project" value="InterPro"/>
</dbReference>
<dbReference type="GO" id="GO:0003861">
    <property type="term" value="F:3-isopropylmalate dehydratase activity"/>
    <property type="evidence" value="ECO:0007669"/>
    <property type="project" value="UniProtKB-EC"/>
</dbReference>
<evidence type="ECO:0000256" key="2">
    <source>
        <dbReference type="ARBA" id="ARBA00002695"/>
    </source>
</evidence>
<comment type="catalytic activity">
    <reaction evidence="1">
        <text>(2R,3S)-3-isopropylmalate = (2S)-2-isopropylmalate</text>
        <dbReference type="Rhea" id="RHEA:32287"/>
        <dbReference type="ChEBI" id="CHEBI:1178"/>
        <dbReference type="ChEBI" id="CHEBI:35121"/>
        <dbReference type="EC" id="4.2.1.33"/>
    </reaction>
</comment>
<comment type="function">
    <text evidence="2">Catalyzes the isomerization between 2-isopropylmalate and 3-isopropylmalate, via the formation of 2-isopropylmaleate.</text>
</comment>
<dbReference type="InterPro" id="IPR004431">
    <property type="entry name" value="3-IsopropMal_deHydase_ssu"/>
</dbReference>
<dbReference type="PANTHER" id="PTHR43345:SF5">
    <property type="entry name" value="3-ISOPROPYLMALATE DEHYDRATASE SMALL SUBUNIT"/>
    <property type="match status" value="1"/>
</dbReference>
<dbReference type="UniPathway" id="UPA00048">
    <property type="reaction ID" value="UER00071"/>
</dbReference>
<gene>
    <name evidence="12" type="ORF">SAMN02983003_2247</name>
</gene>
<organism evidence="12 13">
    <name type="scientific">Devosia enhydra</name>
    <dbReference type="NCBI Taxonomy" id="665118"/>
    <lineage>
        <taxon>Bacteria</taxon>
        <taxon>Pseudomonadati</taxon>
        <taxon>Pseudomonadota</taxon>
        <taxon>Alphaproteobacteria</taxon>
        <taxon>Hyphomicrobiales</taxon>
        <taxon>Devosiaceae</taxon>
        <taxon>Devosia</taxon>
    </lineage>
</organism>
<evidence type="ECO:0000256" key="7">
    <source>
        <dbReference type="ARBA" id="ARBA00022430"/>
    </source>
</evidence>
<proteinExistence type="inferred from homology"/>
<accession>A0A1K2HYC4</accession>
<dbReference type="InterPro" id="IPR050075">
    <property type="entry name" value="LeuD"/>
</dbReference>
<dbReference type="AlphaFoldDB" id="A0A1K2HYC4"/>
<feature type="domain" description="Aconitase A/isopropylmalate dehydratase small subunit swivel" evidence="11">
    <location>
        <begin position="1"/>
        <end position="122"/>
    </location>
</feature>
<dbReference type="Proteomes" id="UP000183447">
    <property type="component" value="Unassembled WGS sequence"/>
</dbReference>
<dbReference type="STRING" id="665118.SAMN02983003_2247"/>
<protein>
    <recommendedName>
        <fullName evidence="6">3-isopropylmalate dehydratase</fullName>
        <ecNumber evidence="6">4.2.1.33</ecNumber>
    </recommendedName>
</protein>
<evidence type="ECO:0000256" key="3">
    <source>
        <dbReference type="ARBA" id="ARBA00004729"/>
    </source>
</evidence>
<dbReference type="NCBIfam" id="TIGR00171">
    <property type="entry name" value="leuD"/>
    <property type="match status" value="1"/>
</dbReference>
<keyword evidence="7" id="KW-0432">Leucine biosynthesis</keyword>
<dbReference type="InterPro" id="IPR000573">
    <property type="entry name" value="AconitaseA/IPMdHydase_ssu_swvl"/>
</dbReference>
<evidence type="ECO:0000256" key="5">
    <source>
        <dbReference type="ARBA" id="ARBA00011271"/>
    </source>
</evidence>
<evidence type="ECO:0000256" key="10">
    <source>
        <dbReference type="ARBA" id="ARBA00023304"/>
    </source>
</evidence>
<dbReference type="NCBIfam" id="NF002458">
    <property type="entry name" value="PRK01641.1"/>
    <property type="match status" value="1"/>
</dbReference>
<evidence type="ECO:0000256" key="6">
    <source>
        <dbReference type="ARBA" id="ARBA00011998"/>
    </source>
</evidence>
<comment type="similarity">
    <text evidence="4">Belongs to the LeuD family. LeuD type 1 subfamily.</text>
</comment>
<evidence type="ECO:0000256" key="1">
    <source>
        <dbReference type="ARBA" id="ARBA00000491"/>
    </source>
</evidence>
<keyword evidence="10" id="KW-0100">Branched-chain amino acid biosynthesis</keyword>
<evidence type="ECO:0000313" key="12">
    <source>
        <dbReference type="EMBL" id="SFZ84851.1"/>
    </source>
</evidence>
<evidence type="ECO:0000256" key="4">
    <source>
        <dbReference type="ARBA" id="ARBA00009845"/>
    </source>
</evidence>
<dbReference type="SUPFAM" id="SSF52016">
    <property type="entry name" value="LeuD/IlvD-like"/>
    <property type="match status" value="1"/>
</dbReference>
<evidence type="ECO:0000313" key="13">
    <source>
        <dbReference type="Proteomes" id="UP000183447"/>
    </source>
</evidence>
<evidence type="ECO:0000256" key="8">
    <source>
        <dbReference type="ARBA" id="ARBA00022605"/>
    </source>
</evidence>
<dbReference type="GO" id="GO:0009098">
    <property type="term" value="P:L-leucine biosynthetic process"/>
    <property type="evidence" value="ECO:0007669"/>
    <property type="project" value="UniProtKB-UniPathway"/>
</dbReference>
<dbReference type="PANTHER" id="PTHR43345">
    <property type="entry name" value="3-ISOPROPYLMALATE DEHYDRATASE SMALL SUBUNIT 2-RELATED-RELATED"/>
    <property type="match status" value="1"/>
</dbReference>
<dbReference type="InterPro" id="IPR033940">
    <property type="entry name" value="IPMI_Swivel"/>
</dbReference>
<dbReference type="InterPro" id="IPR015928">
    <property type="entry name" value="Aconitase/3IPM_dehydase_swvl"/>
</dbReference>
<keyword evidence="13" id="KW-1185">Reference proteome</keyword>
<dbReference type="Gene3D" id="3.20.19.10">
    <property type="entry name" value="Aconitase, domain 4"/>
    <property type="match status" value="1"/>
</dbReference>
<sequence length="208" mass="22532">MRAFTATTGAAVPLLEDDINTDAISPIQLARSLKPDYRRMLFMRTRWQADGTPDPAHVLNQPHFADPAILVTGENFGCGSSREAAVWALQANGFSCLVAKSFNDQFRENCLQNGVLAITLPEALYAELVARVVAANGAPFTADLRTQTISGPGGEPIAFAVPEAERLVLLEGLDDIGLTVRHMAQIEAWEARMAESAPWLQSAVDRRG</sequence>
<dbReference type="EMBL" id="FPKU01000002">
    <property type="protein sequence ID" value="SFZ84851.1"/>
    <property type="molecule type" value="Genomic_DNA"/>
</dbReference>
<dbReference type="EC" id="4.2.1.33" evidence="6"/>